<dbReference type="GO" id="GO:0051996">
    <property type="term" value="F:squalene synthase [NAD(P)H] activity"/>
    <property type="evidence" value="ECO:0007669"/>
    <property type="project" value="InterPro"/>
</dbReference>
<dbReference type="GO" id="GO:0045338">
    <property type="term" value="P:farnesyl diphosphate metabolic process"/>
    <property type="evidence" value="ECO:0007669"/>
    <property type="project" value="InterPro"/>
</dbReference>
<dbReference type="InterPro" id="IPR019845">
    <property type="entry name" value="Squalene/phytoene_synthase_CS"/>
</dbReference>
<dbReference type="RefSeq" id="WP_109572120.1">
    <property type="nucleotide sequence ID" value="NZ_UHJL01000001.1"/>
</dbReference>
<dbReference type="SFLD" id="SFLDS00005">
    <property type="entry name" value="Isoprenoid_Synthase_Type_I"/>
    <property type="match status" value="1"/>
</dbReference>
<dbReference type="Gene3D" id="1.10.600.10">
    <property type="entry name" value="Farnesyl Diphosphate Synthase"/>
    <property type="match status" value="1"/>
</dbReference>
<dbReference type="SUPFAM" id="SSF48576">
    <property type="entry name" value="Terpenoid synthases"/>
    <property type="match status" value="1"/>
</dbReference>
<dbReference type="SFLD" id="SFLDG01018">
    <property type="entry name" value="Squalene/Phytoene_Synthase_Lik"/>
    <property type="match status" value="1"/>
</dbReference>
<evidence type="ECO:0000313" key="2">
    <source>
        <dbReference type="EMBL" id="SUQ19503.1"/>
    </source>
</evidence>
<reference evidence="2 3" key="1">
    <citation type="submission" date="2017-08" db="EMBL/GenBank/DDBJ databases">
        <authorList>
            <person name="de Groot N.N."/>
        </authorList>
    </citation>
    <scope>NUCLEOTIDE SEQUENCE [LARGE SCALE GENOMIC DNA]</scope>
    <source>
        <strain evidence="2 3">HM2</strain>
    </source>
</reference>
<dbReference type="InterPro" id="IPR002060">
    <property type="entry name" value="Squ/phyt_synthse"/>
</dbReference>
<accession>A0A380RVA6</accession>
<name>A0A380RVA6_FIBSU</name>
<proteinExistence type="predicted"/>
<evidence type="ECO:0000256" key="1">
    <source>
        <dbReference type="ARBA" id="ARBA00022679"/>
    </source>
</evidence>
<protein>
    <submittedName>
        <fullName evidence="2">Farnesyl-diphosphate farnesyltransferase</fullName>
    </submittedName>
</protein>
<dbReference type="Pfam" id="PF00494">
    <property type="entry name" value="SQS_PSY"/>
    <property type="match status" value="1"/>
</dbReference>
<gene>
    <name evidence="2" type="ORF">SAMN05661053_0739</name>
</gene>
<evidence type="ECO:0000313" key="3">
    <source>
        <dbReference type="Proteomes" id="UP000255423"/>
    </source>
</evidence>
<dbReference type="InterPro" id="IPR044844">
    <property type="entry name" value="Trans_IPPS_euk-type"/>
</dbReference>
<dbReference type="EMBL" id="UHJL01000001">
    <property type="protein sequence ID" value="SUQ19503.1"/>
    <property type="molecule type" value="Genomic_DNA"/>
</dbReference>
<dbReference type="PROSITE" id="PS01044">
    <property type="entry name" value="SQUALEN_PHYTOEN_SYN_1"/>
    <property type="match status" value="1"/>
</dbReference>
<keyword evidence="1 2" id="KW-0808">Transferase</keyword>
<dbReference type="PANTHER" id="PTHR11626">
    <property type="entry name" value="FARNESYL-DIPHOSPHATE FARNESYLTRANSFERASE"/>
    <property type="match status" value="1"/>
</dbReference>
<dbReference type="PANTHER" id="PTHR11626:SF2">
    <property type="entry name" value="SQUALENE SYNTHASE"/>
    <property type="match status" value="1"/>
</dbReference>
<dbReference type="InterPro" id="IPR008949">
    <property type="entry name" value="Isoprenoid_synthase_dom_sf"/>
</dbReference>
<sequence length="360" mass="40383">MIDKLDSLDVGEKVLEGKAAWKYAEDILQLVSRTFALNIQVLRGKLHRSILLAYLYLRIADTVEDDPDMKATEKDRVLALFADVFKTGELETEKIRTFVAALPESWHGSEDPNKDLCSKSEVVVPLLKSLPKNYQKPVCDVVIEMCGGMAKFALRQEAALSAGWFTLANVGELDEYCYYVAGIVGKLLTKLFSADTCFINAEREAELSKLDVSFGLALQVVNIVKDCVEDSGRRVCFIPEEICKRHGFAHPSELFAVGADAQECGAVLAELVEKAWHHLDDAIAYTKLIPNIKMRTRLFCLWPLFMAAENLSLIGNGVSVFTSDKKVKITRDTVKRIVKETSMHFYSDKWIDEAYKKIKG</sequence>
<organism evidence="2 3">
    <name type="scientific">Fibrobacter succinogenes</name>
    <name type="common">Bacteroides succinogenes</name>
    <dbReference type="NCBI Taxonomy" id="833"/>
    <lineage>
        <taxon>Bacteria</taxon>
        <taxon>Pseudomonadati</taxon>
        <taxon>Fibrobacterota</taxon>
        <taxon>Fibrobacteria</taxon>
        <taxon>Fibrobacterales</taxon>
        <taxon>Fibrobacteraceae</taxon>
        <taxon>Fibrobacter</taxon>
    </lineage>
</organism>
<dbReference type="AlphaFoldDB" id="A0A380RVA6"/>
<dbReference type="Proteomes" id="UP000255423">
    <property type="component" value="Unassembled WGS sequence"/>
</dbReference>